<accession>A0ABD0SQD1</accession>
<evidence type="ECO:0000313" key="4">
    <source>
        <dbReference type="EMBL" id="KAL0821204.1"/>
    </source>
</evidence>
<keyword evidence="3" id="KW-0472">Membrane</keyword>
<organism evidence="4 5">
    <name type="scientific">Loxostege sticticalis</name>
    <name type="common">Beet webworm moth</name>
    <dbReference type="NCBI Taxonomy" id="481309"/>
    <lineage>
        <taxon>Eukaryota</taxon>
        <taxon>Metazoa</taxon>
        <taxon>Ecdysozoa</taxon>
        <taxon>Arthropoda</taxon>
        <taxon>Hexapoda</taxon>
        <taxon>Insecta</taxon>
        <taxon>Pterygota</taxon>
        <taxon>Neoptera</taxon>
        <taxon>Endopterygota</taxon>
        <taxon>Lepidoptera</taxon>
        <taxon>Glossata</taxon>
        <taxon>Ditrysia</taxon>
        <taxon>Pyraloidea</taxon>
        <taxon>Crambidae</taxon>
        <taxon>Pyraustinae</taxon>
        <taxon>Loxostege</taxon>
    </lineage>
</organism>
<feature type="region of interest" description="Disordered" evidence="2">
    <location>
        <begin position="1"/>
        <end position="37"/>
    </location>
</feature>
<feature type="compositionally biased region" description="Basic residues" evidence="2">
    <location>
        <begin position="422"/>
        <end position="445"/>
    </location>
</feature>
<keyword evidence="3" id="KW-1133">Transmembrane helix</keyword>
<dbReference type="EMBL" id="JBEDNZ010000018">
    <property type="protein sequence ID" value="KAL0821204.1"/>
    <property type="molecule type" value="Genomic_DNA"/>
</dbReference>
<evidence type="ECO:0000256" key="1">
    <source>
        <dbReference type="SAM" id="Coils"/>
    </source>
</evidence>
<proteinExistence type="predicted"/>
<name>A0ABD0SQD1_LOXSC</name>
<feature type="region of interest" description="Disordered" evidence="2">
    <location>
        <begin position="419"/>
        <end position="445"/>
    </location>
</feature>
<evidence type="ECO:0000313" key="5">
    <source>
        <dbReference type="Proteomes" id="UP001549921"/>
    </source>
</evidence>
<reference evidence="4 5" key="1">
    <citation type="submission" date="2024-06" db="EMBL/GenBank/DDBJ databases">
        <title>A chromosome-level genome assembly of beet webworm, Loxostege sticticalis.</title>
        <authorList>
            <person name="Zhang Y."/>
        </authorList>
    </citation>
    <scope>NUCLEOTIDE SEQUENCE [LARGE SCALE GENOMIC DNA]</scope>
    <source>
        <strain evidence="4">AQ028</strain>
        <tissue evidence="4">Male pupae</tissue>
    </source>
</reference>
<evidence type="ECO:0000256" key="3">
    <source>
        <dbReference type="SAM" id="Phobius"/>
    </source>
</evidence>
<feature type="compositionally biased region" description="Basic and acidic residues" evidence="2">
    <location>
        <begin position="1"/>
        <end position="11"/>
    </location>
</feature>
<gene>
    <name evidence="4" type="ORF">ABMA28_005813</name>
</gene>
<feature type="transmembrane region" description="Helical" evidence="3">
    <location>
        <begin position="135"/>
        <end position="156"/>
    </location>
</feature>
<comment type="caution">
    <text evidence="4">The sequence shown here is derived from an EMBL/GenBank/DDBJ whole genome shotgun (WGS) entry which is preliminary data.</text>
</comment>
<feature type="coiled-coil region" evidence="1">
    <location>
        <begin position="286"/>
        <end position="320"/>
    </location>
</feature>
<keyword evidence="3" id="KW-0812">Transmembrane</keyword>
<protein>
    <submittedName>
        <fullName evidence="4">Uncharacterized protein</fullName>
    </submittedName>
</protein>
<sequence length="596" mass="69309">MDGSNVEHSDSDSGESWSLVEHIPSYGDDVPEFPESTPLINRDVVDANIEKDEDTDGISIISDSDPEPSMPFDTNYKGNTDDEASPLLPQYVTINPPDPSSNELHESMTNEDDFLGDNAKHKTYVHRRNKRLSTVLNIIVLGSVITAAGVAIGHMWGAKNDCAMNTTPSVNKILSNLYKLQEENAYLRSKLKELTMMNNLQLQQRKSGTDSMHKPQNKCKKVFEDSLSNISDKPTKCVDNGDIPRMLDVHMEETEQEKDFLRDIDKLKQVYKQNKSWLDEEVTKRLHDEQLSVKRMKNDLKHLKNKLTKENSEATQIKGEHYESILEPIIELTTDTVTSTADEQVMPQNVEEKNSSSERKISYADSLKSNQKQKEELKKEYVFAGNTIKELNKKKPTNKDVDTLSGLYVSEDEFKKDDRYIGNKHKQERKKHDRQKLHKKQKRKNKYEQWEMKGGYLKDYDDFSISSSQENEYVLKNPDKNFLAKDFERDNYINQFIEIDVKKSDTDDDIIKQKGEKREKSSGKNREKDVSWYEKRAMLRNEARKKLEHELFGDTSPNNAGWYFRRMQRREQCRAKGDNSTYRKLSKRNMNFKMKH</sequence>
<dbReference type="Proteomes" id="UP001549921">
    <property type="component" value="Unassembled WGS sequence"/>
</dbReference>
<keyword evidence="1" id="KW-0175">Coiled coil</keyword>
<evidence type="ECO:0000256" key="2">
    <source>
        <dbReference type="SAM" id="MobiDB-lite"/>
    </source>
</evidence>
<dbReference type="AlphaFoldDB" id="A0ABD0SQD1"/>